<dbReference type="SUPFAM" id="SSF53649">
    <property type="entry name" value="Alkaline phosphatase-like"/>
    <property type="match status" value="1"/>
</dbReference>
<dbReference type="EMBL" id="MRZV01001133">
    <property type="protein sequence ID" value="PIK40338.1"/>
    <property type="molecule type" value="Genomic_DNA"/>
</dbReference>
<keyword evidence="6" id="KW-0325">Glycoprotein</keyword>
<dbReference type="InterPro" id="IPR024607">
    <property type="entry name" value="Sulfatase_CS"/>
</dbReference>
<dbReference type="PANTHER" id="PTHR10342:SF274">
    <property type="entry name" value="ARYLSULFATASE B"/>
    <property type="match status" value="1"/>
</dbReference>
<name>A0A2G8JX71_STIJA</name>
<organism evidence="9 10">
    <name type="scientific">Stichopus japonicus</name>
    <name type="common">Sea cucumber</name>
    <dbReference type="NCBI Taxonomy" id="307972"/>
    <lineage>
        <taxon>Eukaryota</taxon>
        <taxon>Metazoa</taxon>
        <taxon>Echinodermata</taxon>
        <taxon>Eleutherozoa</taxon>
        <taxon>Echinozoa</taxon>
        <taxon>Holothuroidea</taxon>
        <taxon>Aspidochirotacea</taxon>
        <taxon>Aspidochirotida</taxon>
        <taxon>Stichopodidae</taxon>
        <taxon>Apostichopus</taxon>
    </lineage>
</organism>
<dbReference type="PANTHER" id="PTHR10342">
    <property type="entry name" value="ARYLSULFATASE"/>
    <property type="match status" value="1"/>
</dbReference>
<accession>A0A2G8JX71</accession>
<proteinExistence type="inferred from homology"/>
<evidence type="ECO:0000256" key="6">
    <source>
        <dbReference type="ARBA" id="ARBA00023180"/>
    </source>
</evidence>
<keyword evidence="4" id="KW-0378">Hydrolase</keyword>
<dbReference type="Gene3D" id="3.30.1120.10">
    <property type="match status" value="1"/>
</dbReference>
<keyword evidence="5" id="KW-0106">Calcium</keyword>
<feature type="transmembrane region" description="Helical" evidence="7">
    <location>
        <begin position="12"/>
        <end position="30"/>
    </location>
</feature>
<keyword evidence="7" id="KW-1133">Transmembrane helix</keyword>
<gene>
    <name evidence="9" type="ORF">BSL78_22806</name>
</gene>
<evidence type="ECO:0000256" key="1">
    <source>
        <dbReference type="ARBA" id="ARBA00001913"/>
    </source>
</evidence>
<evidence type="ECO:0000256" key="3">
    <source>
        <dbReference type="ARBA" id="ARBA00022723"/>
    </source>
</evidence>
<dbReference type="Proteomes" id="UP000230750">
    <property type="component" value="Unassembled WGS sequence"/>
</dbReference>
<comment type="similarity">
    <text evidence="2">Belongs to the sulfatase family.</text>
</comment>
<evidence type="ECO:0000313" key="10">
    <source>
        <dbReference type="Proteomes" id="UP000230750"/>
    </source>
</evidence>
<evidence type="ECO:0000256" key="2">
    <source>
        <dbReference type="ARBA" id="ARBA00008779"/>
    </source>
</evidence>
<dbReference type="CDD" id="cd16029">
    <property type="entry name" value="4-S"/>
    <property type="match status" value="1"/>
</dbReference>
<reference evidence="9 10" key="1">
    <citation type="journal article" date="2017" name="PLoS Biol.">
        <title>The sea cucumber genome provides insights into morphological evolution and visceral regeneration.</title>
        <authorList>
            <person name="Zhang X."/>
            <person name="Sun L."/>
            <person name="Yuan J."/>
            <person name="Sun Y."/>
            <person name="Gao Y."/>
            <person name="Zhang L."/>
            <person name="Li S."/>
            <person name="Dai H."/>
            <person name="Hamel J.F."/>
            <person name="Liu C."/>
            <person name="Yu Y."/>
            <person name="Liu S."/>
            <person name="Lin W."/>
            <person name="Guo K."/>
            <person name="Jin S."/>
            <person name="Xu P."/>
            <person name="Storey K.B."/>
            <person name="Huan P."/>
            <person name="Zhang T."/>
            <person name="Zhou Y."/>
            <person name="Zhang J."/>
            <person name="Lin C."/>
            <person name="Li X."/>
            <person name="Xing L."/>
            <person name="Huo D."/>
            <person name="Sun M."/>
            <person name="Wang L."/>
            <person name="Mercier A."/>
            <person name="Li F."/>
            <person name="Yang H."/>
            <person name="Xiang J."/>
        </authorList>
    </citation>
    <scope>NUCLEOTIDE SEQUENCE [LARGE SCALE GENOMIC DNA]</scope>
    <source>
        <strain evidence="9">Shaxun</strain>
        <tissue evidence="9">Muscle</tissue>
    </source>
</reference>
<keyword evidence="3" id="KW-0479">Metal-binding</keyword>
<dbReference type="GO" id="GO:0046872">
    <property type="term" value="F:metal ion binding"/>
    <property type="evidence" value="ECO:0007669"/>
    <property type="project" value="UniProtKB-KW"/>
</dbReference>
<protein>
    <submittedName>
        <fullName evidence="9">Putative arylsulfatase J</fullName>
    </submittedName>
</protein>
<evidence type="ECO:0000256" key="4">
    <source>
        <dbReference type="ARBA" id="ARBA00022801"/>
    </source>
</evidence>
<dbReference type="InterPro" id="IPR000917">
    <property type="entry name" value="Sulfatase_N"/>
</dbReference>
<dbReference type="AlphaFoldDB" id="A0A2G8JX71"/>
<evidence type="ECO:0000259" key="8">
    <source>
        <dbReference type="Pfam" id="PF00884"/>
    </source>
</evidence>
<keyword evidence="10" id="KW-1185">Reference proteome</keyword>
<evidence type="ECO:0000256" key="7">
    <source>
        <dbReference type="SAM" id="Phobius"/>
    </source>
</evidence>
<feature type="domain" description="Sulfatase N-terminal" evidence="8">
    <location>
        <begin position="56"/>
        <end position="370"/>
    </location>
</feature>
<dbReference type="Pfam" id="PF00884">
    <property type="entry name" value="Sulfatase"/>
    <property type="match status" value="1"/>
</dbReference>
<dbReference type="STRING" id="307972.A0A2G8JX71"/>
<dbReference type="GO" id="GO:0008484">
    <property type="term" value="F:sulfuric ester hydrolase activity"/>
    <property type="evidence" value="ECO:0007669"/>
    <property type="project" value="InterPro"/>
</dbReference>
<dbReference type="PROSITE" id="PS00149">
    <property type="entry name" value="SULFATASE_2"/>
    <property type="match status" value="1"/>
</dbReference>
<dbReference type="Gene3D" id="3.40.720.10">
    <property type="entry name" value="Alkaline Phosphatase, subunit A"/>
    <property type="match status" value="1"/>
</dbReference>
<dbReference type="InterPro" id="IPR017850">
    <property type="entry name" value="Alkaline_phosphatase_core_sf"/>
</dbReference>
<dbReference type="InterPro" id="IPR047115">
    <property type="entry name" value="ARSB"/>
</dbReference>
<dbReference type="OrthoDB" id="103349at2759"/>
<comment type="cofactor">
    <cofactor evidence="1">
        <name>Ca(2+)</name>
        <dbReference type="ChEBI" id="CHEBI:29108"/>
    </cofactor>
</comment>
<sequence>MTGFNLQRPTQLGAIIGVFLLVLYFTWTHLPNPHKANDTMKFKAKGTQKLRRSLKPNIIFLLADDLGYNDVGYHSSEIKTPNLDKLAQEGIKLENYYVQKVCSPSRGQLLSGKYQIYTGLQHSYILTASPNCLRTDIPTLPEKLREAGYATHIVGKWHLGYYKEECHPLNRGFDSFYGILTGKGDHYTHNNTAYIDGHILNGYDFWKNHDPDFSADGHYSTFLYQDRINQLIDDHDRSKPLFMYVPFQAVHSPLQVPDSYCLIYHNITELKRQRFAGMTTCMDEAVGNIVNKLKGSGLWRNTVLIFSTDNGGSVFRGGNNWPLRGWKNSMWEGAVRAVGFVLSDLLPTNVRGTTSKQLMDISDWFPTLVQGVAGHSIEGLDLDGYDMWDVLRSQVESPRLELVHNIDPWPNNPAKFSTEISAAIRVRDWKLITGDPGSEGGKWIAPSDYNITPDQPLDPEGKKIWLFNITADPCEKVDLSNHHPEIVESLLDKLKGYYQNSISPFHPPETIQADPQLRGGLWRAWA</sequence>
<evidence type="ECO:0000313" key="9">
    <source>
        <dbReference type="EMBL" id="PIK40338.1"/>
    </source>
</evidence>
<evidence type="ECO:0000256" key="5">
    <source>
        <dbReference type="ARBA" id="ARBA00022837"/>
    </source>
</evidence>
<keyword evidence="7" id="KW-0472">Membrane</keyword>
<comment type="caution">
    <text evidence="9">The sequence shown here is derived from an EMBL/GenBank/DDBJ whole genome shotgun (WGS) entry which is preliminary data.</text>
</comment>
<keyword evidence="7" id="KW-0812">Transmembrane</keyword>